<dbReference type="AlphaFoldDB" id="A0A8H4FRA5"/>
<feature type="region of interest" description="Disordered" evidence="1">
    <location>
        <begin position="195"/>
        <end position="291"/>
    </location>
</feature>
<reference evidence="2" key="1">
    <citation type="journal article" date="2020" name="Phytopathology">
        <title>Genome sequence and comparative analysis of Colletotrichum gloeosporioides isolated from Liriodendron leaves.</title>
        <authorList>
            <person name="Fu F.F."/>
            <person name="Hao Z."/>
            <person name="Wang P."/>
            <person name="Lu Y."/>
            <person name="Xue L.J."/>
            <person name="Wei G."/>
            <person name="Tian Y."/>
            <person name="Baishi H."/>
            <person name="Xu H."/>
            <person name="Shi J."/>
            <person name="Cheng T."/>
            <person name="Wang G."/>
            <person name="Yi Y."/>
            <person name="Chen J."/>
        </authorList>
    </citation>
    <scope>NUCLEOTIDE SEQUENCE</scope>
    <source>
        <strain evidence="2">Lc1</strain>
    </source>
</reference>
<comment type="caution">
    <text evidence="2">The sequence shown here is derived from an EMBL/GenBank/DDBJ whole genome shotgun (WGS) entry which is preliminary data.</text>
</comment>
<keyword evidence="3" id="KW-1185">Reference proteome</keyword>
<feature type="compositionally biased region" description="Basic and acidic residues" evidence="1">
    <location>
        <begin position="219"/>
        <end position="233"/>
    </location>
</feature>
<evidence type="ECO:0000313" key="3">
    <source>
        <dbReference type="Proteomes" id="UP000613401"/>
    </source>
</evidence>
<feature type="compositionally biased region" description="Basic residues" evidence="1">
    <location>
        <begin position="204"/>
        <end position="218"/>
    </location>
</feature>
<dbReference type="RefSeq" id="XP_045270754.1">
    <property type="nucleotide sequence ID" value="XM_045402025.1"/>
</dbReference>
<name>A0A8H4FRA5_COLGL</name>
<dbReference type="Proteomes" id="UP000613401">
    <property type="component" value="Unassembled WGS sequence"/>
</dbReference>
<proteinExistence type="predicted"/>
<feature type="compositionally biased region" description="Basic and acidic residues" evidence="1">
    <location>
        <begin position="274"/>
        <end position="291"/>
    </location>
</feature>
<evidence type="ECO:0000256" key="1">
    <source>
        <dbReference type="SAM" id="MobiDB-lite"/>
    </source>
</evidence>
<accession>A0A8H4FRA5</accession>
<sequence>MTLMTCAVAQKLQLHFGHLQRLPPQPRAPIDRLPRHPIDNLHRRRLPIRYPMQWADLRGLRGSTLRVARMNTIATRRQLPLLLLHTPPPQWHRQPLRFQWVSARPLEIEARGKDRKDSKKKETQYSIFQEMFPEEGDNSAPYRRSENEDDTKVRIVTSTHVDKSEVTEWRAAVAAREERRRKYLETRSAALSTIPDLLVPKEMGKKRKRNKKGKTKSKSKTEDKPEDKPEDMPKNTQWGLGSSVIPSRKSAPKTEEEQAEAPKPARKSPSLYKELFKDDAPPKPTDPAEDRHVNHSDLQAWIDSLPRGDSAGPADKEQSSLLILSNASTNLSESDFYRVGPQGQHLDGWGVSISKVMQAYDHNTLQPLGRYFILFASHHAAALYQSEAQRRHNAARLRLQSAAAPLAAAPEPGDPDIFTLAAPSNAPLSLHLYKLNKAAEKRLESFSVQGLLSMTPDPPPRACSPVVLSLEGGTLDQRSLSQWIRRDARDRGLGWPVQHIRPYFPPRIRQRGPLEEPSEDDYQWDEDSAPKIVDPEAVARKTMDETARSALFVLSFPDAHEARRFVRAWHHKELVRSRGESVTVRTHFVW</sequence>
<reference evidence="2" key="2">
    <citation type="submission" date="2020-03" db="EMBL/GenBank/DDBJ databases">
        <authorList>
            <person name="Fu F.-F."/>
            <person name="Chen J."/>
        </authorList>
    </citation>
    <scope>NUCLEOTIDE SEQUENCE</scope>
    <source>
        <strain evidence="2">Lc1</strain>
    </source>
</reference>
<feature type="region of interest" description="Disordered" evidence="1">
    <location>
        <begin position="129"/>
        <end position="151"/>
    </location>
</feature>
<organism evidence="2 3">
    <name type="scientific">Colletotrichum gloeosporioides</name>
    <name type="common">Anthracnose fungus</name>
    <name type="synonym">Glomerella cingulata</name>
    <dbReference type="NCBI Taxonomy" id="474922"/>
    <lineage>
        <taxon>Eukaryota</taxon>
        <taxon>Fungi</taxon>
        <taxon>Dikarya</taxon>
        <taxon>Ascomycota</taxon>
        <taxon>Pezizomycotina</taxon>
        <taxon>Sordariomycetes</taxon>
        <taxon>Hypocreomycetidae</taxon>
        <taxon>Glomerellales</taxon>
        <taxon>Glomerellaceae</taxon>
        <taxon>Colletotrichum</taxon>
        <taxon>Colletotrichum gloeosporioides species complex</taxon>
    </lineage>
</organism>
<dbReference type="EMBL" id="WVTB01000007">
    <property type="protein sequence ID" value="KAF3811595.1"/>
    <property type="molecule type" value="Genomic_DNA"/>
</dbReference>
<evidence type="ECO:0000313" key="2">
    <source>
        <dbReference type="EMBL" id="KAF3811595.1"/>
    </source>
</evidence>
<gene>
    <name evidence="2" type="ORF">GCG54_00001924</name>
</gene>
<protein>
    <submittedName>
        <fullName evidence="2">Uncharacterized protein</fullName>
    </submittedName>
</protein>
<dbReference type="GeneID" id="69009089"/>